<dbReference type="RefSeq" id="WP_376919893.1">
    <property type="nucleotide sequence ID" value="NZ_JBHRSW010000014.1"/>
</dbReference>
<comment type="catalytic activity">
    <reaction evidence="5">
        <text>L-alanine + NAD(+) + H2O = pyruvate + NH4(+) + NADH + H(+)</text>
        <dbReference type="Rhea" id="RHEA:18405"/>
        <dbReference type="ChEBI" id="CHEBI:15361"/>
        <dbReference type="ChEBI" id="CHEBI:15377"/>
        <dbReference type="ChEBI" id="CHEBI:15378"/>
        <dbReference type="ChEBI" id="CHEBI:28938"/>
        <dbReference type="ChEBI" id="CHEBI:57540"/>
        <dbReference type="ChEBI" id="CHEBI:57945"/>
        <dbReference type="ChEBI" id="CHEBI:57972"/>
        <dbReference type="EC" id="1.4.1.1"/>
    </reaction>
</comment>
<reference evidence="9" key="1">
    <citation type="journal article" date="2019" name="Int. J. Syst. Evol. Microbiol.">
        <title>The Global Catalogue of Microorganisms (GCM) 10K type strain sequencing project: providing services to taxonomists for standard genome sequencing and annotation.</title>
        <authorList>
            <consortium name="The Broad Institute Genomics Platform"/>
            <consortium name="The Broad Institute Genome Sequencing Center for Infectious Disease"/>
            <person name="Wu L."/>
            <person name="Ma J."/>
        </authorList>
    </citation>
    <scope>NUCLEOTIDE SEQUENCE [LARGE SCALE GENOMIC DNA]</scope>
    <source>
        <strain evidence="9">KCTC 52473</strain>
    </source>
</reference>
<dbReference type="PANTHER" id="PTHR42795:SF1">
    <property type="entry name" value="ALANINE DEHYDROGENASE"/>
    <property type="match status" value="1"/>
</dbReference>
<protein>
    <recommendedName>
        <fullName evidence="2 5">Alanine dehydrogenase</fullName>
        <ecNumber evidence="2 5">1.4.1.1</ecNumber>
    </recommendedName>
</protein>
<accession>A0ABV7FRI0</accession>
<dbReference type="NCBIfam" id="TIGR00518">
    <property type="entry name" value="alaDH"/>
    <property type="match status" value="1"/>
</dbReference>
<keyword evidence="3 5" id="KW-0560">Oxidoreductase</keyword>
<dbReference type="InterPro" id="IPR036291">
    <property type="entry name" value="NAD(P)-bd_dom_sf"/>
</dbReference>
<dbReference type="InterPro" id="IPR008141">
    <property type="entry name" value="Ala_DH"/>
</dbReference>
<dbReference type="SMART" id="SM01003">
    <property type="entry name" value="AlaDh_PNT_N"/>
    <property type="match status" value="1"/>
</dbReference>
<comment type="caution">
    <text evidence="8">The sequence shown here is derived from an EMBL/GenBank/DDBJ whole genome shotgun (WGS) entry which is preliminary data.</text>
</comment>
<dbReference type="InterPro" id="IPR007886">
    <property type="entry name" value="AlaDH/PNT_N"/>
</dbReference>
<dbReference type="Pfam" id="PF05222">
    <property type="entry name" value="AlaDh_PNT_N"/>
    <property type="match status" value="1"/>
</dbReference>
<dbReference type="Proteomes" id="UP001595478">
    <property type="component" value="Unassembled WGS sequence"/>
</dbReference>
<evidence type="ECO:0000256" key="1">
    <source>
        <dbReference type="ARBA" id="ARBA00005689"/>
    </source>
</evidence>
<gene>
    <name evidence="8" type="primary">ald</name>
    <name evidence="8" type="ORF">ACFOHL_09025</name>
</gene>
<evidence type="ECO:0000259" key="6">
    <source>
        <dbReference type="SMART" id="SM01002"/>
    </source>
</evidence>
<dbReference type="Pfam" id="PF01262">
    <property type="entry name" value="AlaDh_PNT_C"/>
    <property type="match status" value="1"/>
</dbReference>
<evidence type="ECO:0000313" key="9">
    <source>
        <dbReference type="Proteomes" id="UP001595478"/>
    </source>
</evidence>
<dbReference type="SUPFAM" id="SSF52283">
    <property type="entry name" value="Formate/glycerate dehydrogenase catalytic domain-like"/>
    <property type="match status" value="1"/>
</dbReference>
<evidence type="ECO:0000256" key="4">
    <source>
        <dbReference type="ARBA" id="ARBA00023027"/>
    </source>
</evidence>
<evidence type="ECO:0000256" key="5">
    <source>
        <dbReference type="PIRNR" id="PIRNR000183"/>
    </source>
</evidence>
<evidence type="ECO:0000256" key="2">
    <source>
        <dbReference type="ARBA" id="ARBA00012897"/>
    </source>
</evidence>
<dbReference type="SMART" id="SM01002">
    <property type="entry name" value="AlaDh_PNT_C"/>
    <property type="match status" value="1"/>
</dbReference>
<feature type="domain" description="Alanine dehydrogenase/pyridine nucleotide transhydrogenase NAD(H)-binding" evidence="6">
    <location>
        <begin position="149"/>
        <end position="297"/>
    </location>
</feature>
<dbReference type="PROSITE" id="PS00837">
    <property type="entry name" value="ALADH_PNT_2"/>
    <property type="match status" value="1"/>
</dbReference>
<comment type="similarity">
    <text evidence="1 5">Belongs to the AlaDH/PNT family.</text>
</comment>
<dbReference type="PIRSF" id="PIRSF000183">
    <property type="entry name" value="Alanine_dh"/>
    <property type="match status" value="1"/>
</dbReference>
<dbReference type="EMBL" id="JBHRSW010000014">
    <property type="protein sequence ID" value="MFC3121760.1"/>
    <property type="molecule type" value="Genomic_DNA"/>
</dbReference>
<evidence type="ECO:0000256" key="3">
    <source>
        <dbReference type="ARBA" id="ARBA00023002"/>
    </source>
</evidence>
<proteinExistence type="inferred from homology"/>
<dbReference type="InterPro" id="IPR007698">
    <property type="entry name" value="AlaDH/PNT_NAD(H)-bd"/>
</dbReference>
<name>A0ABV7FRI0_9ALTE</name>
<dbReference type="PANTHER" id="PTHR42795">
    <property type="entry name" value="ALANINE DEHYDROGENASE"/>
    <property type="match status" value="1"/>
</dbReference>
<dbReference type="InterPro" id="IPR008143">
    <property type="entry name" value="Ala_DH/PNT_CS2"/>
</dbReference>
<organism evidence="8 9">
    <name type="scientific">Agaribacter flavus</name>
    <dbReference type="NCBI Taxonomy" id="1902781"/>
    <lineage>
        <taxon>Bacteria</taxon>
        <taxon>Pseudomonadati</taxon>
        <taxon>Pseudomonadota</taxon>
        <taxon>Gammaproteobacteria</taxon>
        <taxon>Alteromonadales</taxon>
        <taxon>Alteromonadaceae</taxon>
        <taxon>Agaribacter</taxon>
    </lineage>
</organism>
<evidence type="ECO:0000313" key="8">
    <source>
        <dbReference type="EMBL" id="MFC3121760.1"/>
    </source>
</evidence>
<dbReference type="Gene3D" id="3.40.50.720">
    <property type="entry name" value="NAD(P)-binding Rossmann-like Domain"/>
    <property type="match status" value="2"/>
</dbReference>
<keyword evidence="4 5" id="KW-0520">NAD</keyword>
<sequence>MIIGVPKEIKNHEYRVGLSPAAVREFKSYDHSVLVEENAGAGIGFSNQDYIDAGAEIIGSASEIFAKAEMIIKVKEPQAEECKMLREGQILYTYLHLAPDPQQTQLLVESGASCIAYETVSDNFGALPLLAPMSEVAGRMSIQAGAHYLEKAQGGNGTLLGGVPGVAPGKVLIIGGGVVGTNAAKMAIGLGADVTILDRSLPRLRQLDDIFSGQLRTVFSTADAIEYYASEADLVIGAVLIPGAAAPKLLTKDHIAKMKPGAVVVDVAIDQGGCFETATPTTHQSPVYVVDDVVHYCVANMPGGVARTSTLALNNATLPFGLAIANKGLKQALLDDKHLLNGLNVHQGKITYQAVYDALKNQLDLEYCAAETALDSIV</sequence>
<evidence type="ECO:0000259" key="7">
    <source>
        <dbReference type="SMART" id="SM01003"/>
    </source>
</evidence>
<dbReference type="GO" id="GO:0000286">
    <property type="term" value="F:alanine dehydrogenase activity"/>
    <property type="evidence" value="ECO:0007669"/>
    <property type="project" value="UniProtKB-EC"/>
</dbReference>
<dbReference type="EC" id="1.4.1.1" evidence="2 5"/>
<keyword evidence="9" id="KW-1185">Reference proteome</keyword>
<dbReference type="SUPFAM" id="SSF51735">
    <property type="entry name" value="NAD(P)-binding Rossmann-fold domains"/>
    <property type="match status" value="1"/>
</dbReference>
<feature type="domain" description="Alanine dehydrogenase/pyridine nucleotide transhydrogenase N-terminal" evidence="7">
    <location>
        <begin position="4"/>
        <end position="137"/>
    </location>
</feature>
<dbReference type="CDD" id="cd05305">
    <property type="entry name" value="L-AlaDH"/>
    <property type="match status" value="1"/>
</dbReference>